<protein>
    <recommendedName>
        <fullName evidence="5">GDP-L-fucose synthase</fullName>
        <ecNumber evidence="5">1.1.1.271</ecNumber>
    </recommendedName>
    <alternativeName>
        <fullName evidence="5">GDP-4-keto-6-deoxy-D-mannose-3,5-epimerase-4-reductase</fullName>
    </alternativeName>
</protein>
<feature type="domain" description="NAD-dependent epimerase/dehydratase" evidence="6">
    <location>
        <begin position="3"/>
        <end position="236"/>
    </location>
</feature>
<evidence type="ECO:0000256" key="3">
    <source>
        <dbReference type="ARBA" id="ARBA00023002"/>
    </source>
</evidence>
<comment type="catalytic activity">
    <reaction evidence="5">
        <text>GDP-beta-L-fucose + NADP(+) = GDP-4-dehydro-alpha-D-rhamnose + NADPH + H(+)</text>
        <dbReference type="Rhea" id="RHEA:18885"/>
        <dbReference type="ChEBI" id="CHEBI:15378"/>
        <dbReference type="ChEBI" id="CHEBI:57273"/>
        <dbReference type="ChEBI" id="CHEBI:57783"/>
        <dbReference type="ChEBI" id="CHEBI:57964"/>
        <dbReference type="ChEBI" id="CHEBI:58349"/>
        <dbReference type="EC" id="1.1.1.271"/>
    </reaction>
</comment>
<feature type="binding site" evidence="5">
    <location>
        <position position="177"/>
    </location>
    <ligand>
        <name>NADP(+)</name>
        <dbReference type="ChEBI" id="CHEBI:58349"/>
    </ligand>
</feature>
<keyword evidence="8" id="KW-1185">Reference proteome</keyword>
<dbReference type="Gene3D" id="3.40.50.720">
    <property type="entry name" value="NAD(P)-binding Rossmann-like Domain"/>
    <property type="match status" value="1"/>
</dbReference>
<comment type="similarity">
    <text evidence="1 5">Belongs to the NAD(P)-dependent epimerase/dehydratase family. Fucose synthase subfamily.</text>
</comment>
<organism evidence="7 8">
    <name type="scientific">Cryobacterium suzukii</name>
    <dbReference type="NCBI Taxonomy" id="1259198"/>
    <lineage>
        <taxon>Bacteria</taxon>
        <taxon>Bacillati</taxon>
        <taxon>Actinomycetota</taxon>
        <taxon>Actinomycetes</taxon>
        <taxon>Micrococcales</taxon>
        <taxon>Microbacteriaceae</taxon>
        <taxon>Cryobacterium</taxon>
    </lineage>
</organism>
<comment type="function">
    <text evidence="5">Catalyzes the two-step NADP-dependent conversion of GDP-4-dehydro-6-deoxy-D-mannose to GDP-fucose, involving an epimerase and a reductase reaction.</text>
</comment>
<feature type="binding site" evidence="5">
    <location>
        <position position="207"/>
    </location>
    <ligand>
        <name>substrate</name>
    </ligand>
</feature>
<comment type="caution">
    <text evidence="5">Lacks conserved residue(s) required for the propagation of feature annotation.</text>
</comment>
<sequence>MRALLTGGNGMLARSIQSAWRLQGRDDELVVATRSTADLTDSRATHALIDKVQPDVILHAAAHVGGIAANIANPTAFLMDNLLIDTSVLKSAVDVGVPRLLYFGSSCMYPRDYRQPLVESDVLAAPLEPTNEGYALSKIAGAKFCEYVSTQLGLSYRVIIPSNLYGPDDDYSLGQGHLVAAAIAKVHAAKLSGQSTIDVWGDGTARREFTFVGDLADWVVANLDGMEAWPDMLNVGFGSDHTVLEYYQAAMDVVGFQGKLVPDPSKPSGMHQKLMSSERAKEFGWAPSTRLHDGMRIAYQRFLATSS</sequence>
<feature type="binding site" evidence="5">
    <location>
        <position position="200"/>
    </location>
    <ligand>
        <name>substrate</name>
    </ligand>
</feature>
<proteinExistence type="inferred from homology"/>
<dbReference type="GO" id="GO:0016853">
    <property type="term" value="F:isomerase activity"/>
    <property type="evidence" value="ECO:0007669"/>
    <property type="project" value="UniProtKB-KW"/>
</dbReference>
<dbReference type="HAMAP" id="MF_00956">
    <property type="entry name" value="GDP_fucose_synth"/>
    <property type="match status" value="1"/>
</dbReference>
<evidence type="ECO:0000256" key="2">
    <source>
        <dbReference type="ARBA" id="ARBA00022857"/>
    </source>
</evidence>
<dbReference type="EMBL" id="SOHJ01000004">
    <property type="protein sequence ID" value="TFD61362.1"/>
    <property type="molecule type" value="Genomic_DNA"/>
</dbReference>
<dbReference type="InterPro" id="IPR001509">
    <property type="entry name" value="Epimerase_deHydtase"/>
</dbReference>
<evidence type="ECO:0000313" key="7">
    <source>
        <dbReference type="EMBL" id="TFD61362.1"/>
    </source>
</evidence>
<dbReference type="EC" id="1.1.1.271" evidence="5"/>
<dbReference type="InterPro" id="IPR036291">
    <property type="entry name" value="NAD(P)-bd_dom_sf"/>
</dbReference>
<feature type="site" description="Important for catalytic activity" evidence="5">
    <location>
        <position position="107"/>
    </location>
</feature>
<evidence type="ECO:0000256" key="4">
    <source>
        <dbReference type="ARBA" id="ARBA00023235"/>
    </source>
</evidence>
<dbReference type="Proteomes" id="UP000298170">
    <property type="component" value="Unassembled WGS sequence"/>
</dbReference>
<evidence type="ECO:0000259" key="6">
    <source>
        <dbReference type="Pfam" id="PF01370"/>
    </source>
</evidence>
<feature type="active site" description="Proton donor/acceptor" evidence="5">
    <location>
        <position position="134"/>
    </location>
</feature>
<feature type="binding site" evidence="5">
    <location>
        <begin position="161"/>
        <end position="164"/>
    </location>
    <ligand>
        <name>NADP(+)</name>
        <dbReference type="ChEBI" id="CHEBI:58349"/>
    </ligand>
</feature>
<dbReference type="GO" id="GO:0050577">
    <property type="term" value="F:GDP-L-fucose synthase activity"/>
    <property type="evidence" value="ECO:0007669"/>
    <property type="project" value="UniProtKB-UniRule"/>
</dbReference>
<keyword evidence="2 5" id="KW-0521">NADP</keyword>
<evidence type="ECO:0000256" key="1">
    <source>
        <dbReference type="ARBA" id="ARBA00005959"/>
    </source>
</evidence>
<keyword evidence="3 5" id="KW-0560">Oxidoreductase</keyword>
<evidence type="ECO:0000256" key="5">
    <source>
        <dbReference type="HAMAP-Rule" id="MF_00956"/>
    </source>
</evidence>
<dbReference type="GO" id="GO:0042351">
    <property type="term" value="P:'de novo' GDP-L-fucose biosynthetic process"/>
    <property type="evidence" value="ECO:0007669"/>
    <property type="project" value="UniProtKB-UniRule"/>
</dbReference>
<dbReference type="GO" id="GO:0070401">
    <property type="term" value="F:NADP+ binding"/>
    <property type="evidence" value="ECO:0007669"/>
    <property type="project" value="UniProtKB-UniRule"/>
</dbReference>
<dbReference type="OrthoDB" id="9811425at2"/>
<dbReference type="UniPathway" id="UPA00128">
    <property type="reaction ID" value="UER00191"/>
</dbReference>
<keyword evidence="5" id="KW-0511">Multifunctional enzyme</keyword>
<comment type="pathway">
    <text evidence="5">Nucleotide-sugar biosynthesis; GDP-L-fucose biosynthesis via de novo pathway; GDP-L-fucose from GDP-alpha-D-mannose: step 2/2.</text>
</comment>
<reference evidence="7 8" key="1">
    <citation type="submission" date="2019-03" db="EMBL/GenBank/DDBJ databases">
        <title>Genomics of glacier-inhabiting Cryobacterium strains.</title>
        <authorList>
            <person name="Liu Q."/>
            <person name="Xin Y.-H."/>
        </authorList>
    </citation>
    <scope>NUCLEOTIDE SEQUENCE [LARGE SCALE GENOMIC DNA]</scope>
    <source>
        <strain evidence="7 8">Sr39</strain>
    </source>
</reference>
<dbReference type="Pfam" id="PF01370">
    <property type="entry name" value="Epimerase"/>
    <property type="match status" value="1"/>
</dbReference>
<dbReference type="PANTHER" id="PTHR43238:SF1">
    <property type="entry name" value="GDP-L-FUCOSE SYNTHASE"/>
    <property type="match status" value="1"/>
</dbReference>
<keyword evidence="4 5" id="KW-0413">Isomerase</keyword>
<comment type="caution">
    <text evidence="7">The sequence shown here is derived from an EMBL/GenBank/DDBJ whole genome shotgun (WGS) entry which is preliminary data.</text>
</comment>
<gene>
    <name evidence="5" type="primary">fcl</name>
    <name evidence="7" type="ORF">E3T39_04655</name>
</gene>
<dbReference type="AlphaFoldDB" id="A0A4V3ISQ3"/>
<dbReference type="InterPro" id="IPR028614">
    <property type="entry name" value="GDP_fucose/colitose_synth"/>
</dbReference>
<evidence type="ECO:0000313" key="8">
    <source>
        <dbReference type="Proteomes" id="UP000298170"/>
    </source>
</evidence>
<accession>A0A4V3ISQ3</accession>
<dbReference type="SUPFAM" id="SSF51735">
    <property type="entry name" value="NAD(P)-binding Rossmann-fold domains"/>
    <property type="match status" value="1"/>
</dbReference>
<feature type="binding site" evidence="5">
    <location>
        <position position="185"/>
    </location>
    <ligand>
        <name>substrate</name>
    </ligand>
</feature>
<feature type="site" description="Important for catalytic activity" evidence="5">
    <location>
        <position position="105"/>
    </location>
</feature>
<dbReference type="PANTHER" id="PTHR43238">
    <property type="entry name" value="GDP-L-FUCOSE SYNTHASE"/>
    <property type="match status" value="1"/>
</dbReference>
<dbReference type="RefSeq" id="WP_134513578.1">
    <property type="nucleotide sequence ID" value="NZ_SOHJ01000004.1"/>
</dbReference>
<feature type="binding site" evidence="5">
    <location>
        <position position="138"/>
    </location>
    <ligand>
        <name>NADP(+)</name>
        <dbReference type="ChEBI" id="CHEBI:58349"/>
    </ligand>
</feature>
<dbReference type="Gene3D" id="3.90.25.10">
    <property type="entry name" value="UDP-galactose 4-epimerase, domain 1"/>
    <property type="match status" value="1"/>
</dbReference>
<name>A0A4V3ISQ3_9MICO</name>